<dbReference type="EMBL" id="QGDO01000001">
    <property type="protein sequence ID" value="PWJ45029.1"/>
    <property type="molecule type" value="Genomic_DNA"/>
</dbReference>
<gene>
    <name evidence="1" type="ORF">BC781_1011427</name>
</gene>
<evidence type="ECO:0000313" key="1">
    <source>
        <dbReference type="EMBL" id="PWJ45029.1"/>
    </source>
</evidence>
<dbReference type="Gene3D" id="2.60.40.2030">
    <property type="match status" value="1"/>
</dbReference>
<dbReference type="SUPFAM" id="SSF141072">
    <property type="entry name" value="CalX-like"/>
    <property type="match status" value="1"/>
</dbReference>
<evidence type="ECO:0008006" key="3">
    <source>
        <dbReference type="Google" id="ProtNLM"/>
    </source>
</evidence>
<proteinExistence type="predicted"/>
<name>A0A315ZIJ7_SEDFL</name>
<evidence type="ECO:0000313" key="2">
    <source>
        <dbReference type="Proteomes" id="UP000245535"/>
    </source>
</evidence>
<dbReference type="InterPro" id="IPR038081">
    <property type="entry name" value="CalX-like_sf"/>
</dbReference>
<comment type="caution">
    <text evidence="1">The sequence shown here is derived from an EMBL/GenBank/DDBJ whole genome shotgun (WGS) entry which is preliminary data.</text>
</comment>
<protein>
    <recommendedName>
        <fullName evidence="3">Calx-beta domain-containing protein</fullName>
    </recommendedName>
</protein>
<dbReference type="AlphaFoldDB" id="A0A315ZIJ7"/>
<dbReference type="OrthoDB" id="820155at2"/>
<dbReference type="Proteomes" id="UP000245535">
    <property type="component" value="Unassembled WGS sequence"/>
</dbReference>
<accession>A0A315ZIJ7</accession>
<keyword evidence="2" id="KW-1185">Reference proteome</keyword>
<reference evidence="1 2" key="1">
    <citation type="submission" date="2018-03" db="EMBL/GenBank/DDBJ databases">
        <title>Genomic Encyclopedia of Archaeal and Bacterial Type Strains, Phase II (KMG-II): from individual species to whole genera.</title>
        <authorList>
            <person name="Goeker M."/>
        </authorList>
    </citation>
    <scope>NUCLEOTIDE SEQUENCE [LARGE SCALE GENOMIC DNA]</scope>
    <source>
        <strain evidence="1 2">DSM 28229</strain>
    </source>
</reference>
<dbReference type="RefSeq" id="WP_109616483.1">
    <property type="nucleotide sequence ID" value="NZ_QGDO01000001.1"/>
</dbReference>
<sequence>MKKNIYYILSLFVLLGFTSCEEDPLVYEGDNFVSLDLGGTSLISLEEGGESTTITVIMAFARSTDTKVTLGFSDATNAVEDLQFALDTKEVVIKAGEYSATFTITPLDNDTDYLVDQQVEVEIASVDASDVQVALASGRDGSVVFSLKDNDIPPIPSLDYLYGDYTATAIDITDAELPQTNHAVSISAHETDTDKVMINNILDFGSSIEATVDMKKREMTISLGQLLFVSSQYGDVLLYGYNGEFQPTGDIVVSVDLEGNIAVDYALSPYVPGLGYFGVWEITTIDR</sequence>
<dbReference type="PROSITE" id="PS51257">
    <property type="entry name" value="PROKAR_LIPOPROTEIN"/>
    <property type="match status" value="1"/>
</dbReference>
<organism evidence="1 2">
    <name type="scientific">Sediminitomix flava</name>
    <dbReference type="NCBI Taxonomy" id="379075"/>
    <lineage>
        <taxon>Bacteria</taxon>
        <taxon>Pseudomonadati</taxon>
        <taxon>Bacteroidota</taxon>
        <taxon>Cytophagia</taxon>
        <taxon>Cytophagales</taxon>
        <taxon>Flammeovirgaceae</taxon>
        <taxon>Sediminitomix</taxon>
    </lineage>
</organism>